<organism evidence="2 3">
    <name type="scientific">Mycolicibacterium confluentis</name>
    <dbReference type="NCBI Taxonomy" id="28047"/>
    <lineage>
        <taxon>Bacteria</taxon>
        <taxon>Bacillati</taxon>
        <taxon>Actinomycetota</taxon>
        <taxon>Actinomycetes</taxon>
        <taxon>Mycobacteriales</taxon>
        <taxon>Mycobacteriaceae</taxon>
        <taxon>Mycolicibacterium</taxon>
    </lineage>
</organism>
<evidence type="ECO:0000313" key="3">
    <source>
        <dbReference type="Proteomes" id="UP000466931"/>
    </source>
</evidence>
<dbReference type="AlphaFoldDB" id="A0A7I7Y1W8"/>
<evidence type="ECO:0000259" key="1">
    <source>
        <dbReference type="Pfam" id="PF05305"/>
    </source>
</evidence>
<dbReference type="RefSeq" id="WP_085149581.1">
    <property type="nucleotide sequence ID" value="NZ_AP022612.1"/>
</dbReference>
<reference evidence="2" key="1">
    <citation type="journal article" date="2019" name="Emerg. Microbes Infect.">
        <title>Comprehensive subspecies identification of 175 nontuberculous mycobacteria species based on 7547 genomic profiles.</title>
        <authorList>
            <person name="Matsumoto Y."/>
            <person name="Kinjo T."/>
            <person name="Motooka D."/>
            <person name="Nabeya D."/>
            <person name="Jung N."/>
            <person name="Uechi K."/>
            <person name="Horii T."/>
            <person name="Iida T."/>
            <person name="Fujita J."/>
            <person name="Nakamura S."/>
        </authorList>
    </citation>
    <scope>NUCLEOTIDE SEQUENCE [LARGE SCALE GENOMIC DNA]</scope>
    <source>
        <strain evidence="2">JCM 13671</strain>
    </source>
</reference>
<dbReference type="Proteomes" id="UP000466931">
    <property type="component" value="Chromosome"/>
</dbReference>
<name>A0A7I7Y1W8_9MYCO</name>
<keyword evidence="3" id="KW-1185">Reference proteome</keyword>
<proteinExistence type="predicted"/>
<dbReference type="EMBL" id="AP022612">
    <property type="protein sequence ID" value="BBZ35173.1"/>
    <property type="molecule type" value="Genomic_DNA"/>
</dbReference>
<feature type="domain" description="DUF732" evidence="1">
    <location>
        <begin position="31"/>
        <end position="107"/>
    </location>
</feature>
<gene>
    <name evidence="2" type="ORF">MCNF_37780</name>
</gene>
<evidence type="ECO:0000313" key="2">
    <source>
        <dbReference type="EMBL" id="BBZ35173.1"/>
    </source>
</evidence>
<dbReference type="Pfam" id="PF05305">
    <property type="entry name" value="DUF732"/>
    <property type="match status" value="1"/>
</dbReference>
<protein>
    <recommendedName>
        <fullName evidence="1">DUF732 domain-containing protein</fullName>
    </recommendedName>
</protein>
<reference evidence="2" key="2">
    <citation type="submission" date="2020-02" db="EMBL/GenBank/DDBJ databases">
        <authorList>
            <person name="Matsumoto Y."/>
            <person name="Motooka D."/>
            <person name="Nakamura S."/>
        </authorList>
    </citation>
    <scope>NUCLEOTIDE SEQUENCE</scope>
    <source>
        <strain evidence="2">JCM 13671</strain>
    </source>
</reference>
<accession>A0A7I7Y1W8</accession>
<dbReference type="OrthoDB" id="4738674at2"/>
<dbReference type="InterPro" id="IPR007969">
    <property type="entry name" value="DUF732"/>
</dbReference>
<sequence>MVRRRTAAAMTALAFVAGVVAAGPAGANTPDEQFAAAVKSLNIPFGPNVDLPEVGRGVCDMLDKGLASNVNPVPTVRGVVTTLRNSGMERGQAVGLMRASVVIYCPQHGSVIGR</sequence>